<name>A0AAN7IG05_QUERU</name>
<dbReference type="InterPro" id="IPR032675">
    <property type="entry name" value="LRR_dom_sf"/>
</dbReference>
<evidence type="ECO:0000256" key="8">
    <source>
        <dbReference type="SAM" id="MobiDB-lite"/>
    </source>
</evidence>
<keyword evidence="6" id="KW-0520">NAD</keyword>
<dbReference type="SMART" id="SM00255">
    <property type="entry name" value="TIR"/>
    <property type="match status" value="1"/>
</dbReference>
<evidence type="ECO:0000256" key="5">
    <source>
        <dbReference type="ARBA" id="ARBA00022821"/>
    </source>
</evidence>
<evidence type="ECO:0000256" key="4">
    <source>
        <dbReference type="ARBA" id="ARBA00022801"/>
    </source>
</evidence>
<dbReference type="InterPro" id="IPR027417">
    <property type="entry name" value="P-loop_NTPase"/>
</dbReference>
<dbReference type="InterPro" id="IPR000157">
    <property type="entry name" value="TIR_dom"/>
</dbReference>
<evidence type="ECO:0000313" key="10">
    <source>
        <dbReference type="EMBL" id="KAK4570857.1"/>
    </source>
</evidence>
<dbReference type="GO" id="GO:0007165">
    <property type="term" value="P:signal transduction"/>
    <property type="evidence" value="ECO:0007669"/>
    <property type="project" value="InterPro"/>
</dbReference>
<feature type="region of interest" description="Disordered" evidence="8">
    <location>
        <begin position="1191"/>
        <end position="1223"/>
    </location>
</feature>
<dbReference type="Gene3D" id="3.80.10.10">
    <property type="entry name" value="Ribonuclease Inhibitor"/>
    <property type="match status" value="3"/>
</dbReference>
<dbReference type="Pfam" id="PF13855">
    <property type="entry name" value="LRR_8"/>
    <property type="match status" value="1"/>
</dbReference>
<comment type="caution">
    <text evidence="10">The sequence shown here is derived from an EMBL/GenBank/DDBJ whole genome shotgun (WGS) entry which is preliminary data.</text>
</comment>
<dbReference type="SUPFAM" id="SSF52540">
    <property type="entry name" value="P-loop containing nucleoside triphosphate hydrolases"/>
    <property type="match status" value="1"/>
</dbReference>
<dbReference type="Gene3D" id="1.10.8.430">
    <property type="entry name" value="Helical domain of apoptotic protease-activating factors"/>
    <property type="match status" value="1"/>
</dbReference>
<keyword evidence="4" id="KW-0378">Hydrolase</keyword>
<dbReference type="InterPro" id="IPR002182">
    <property type="entry name" value="NB-ARC"/>
</dbReference>
<feature type="domain" description="TIR" evidence="9">
    <location>
        <begin position="15"/>
        <end position="181"/>
    </location>
</feature>
<dbReference type="Gene3D" id="3.40.50.10140">
    <property type="entry name" value="Toll/interleukin-1 receptor homology (TIR) domain"/>
    <property type="match status" value="1"/>
</dbReference>
<evidence type="ECO:0000256" key="7">
    <source>
        <dbReference type="ARBA" id="ARBA00047304"/>
    </source>
</evidence>
<dbReference type="GO" id="GO:0006952">
    <property type="term" value="P:defense response"/>
    <property type="evidence" value="ECO:0007669"/>
    <property type="project" value="InterPro"/>
</dbReference>
<evidence type="ECO:0000256" key="6">
    <source>
        <dbReference type="ARBA" id="ARBA00023027"/>
    </source>
</evidence>
<dbReference type="InterPro" id="IPR035897">
    <property type="entry name" value="Toll_tir_struct_dom_sf"/>
</dbReference>
<dbReference type="Pfam" id="PF23286">
    <property type="entry name" value="LRR_13"/>
    <property type="match status" value="1"/>
</dbReference>
<dbReference type="GO" id="GO:0043531">
    <property type="term" value="F:ADP binding"/>
    <property type="evidence" value="ECO:0007669"/>
    <property type="project" value="InterPro"/>
</dbReference>
<dbReference type="Gene3D" id="3.40.50.300">
    <property type="entry name" value="P-loop containing nucleotide triphosphate hydrolases"/>
    <property type="match status" value="1"/>
</dbReference>
<dbReference type="InterPro" id="IPR058546">
    <property type="entry name" value="RPS4B/Roq1-like_LRR"/>
</dbReference>
<dbReference type="EMBL" id="JAXUIC010000009">
    <property type="protein sequence ID" value="KAK4570857.1"/>
    <property type="molecule type" value="Genomic_DNA"/>
</dbReference>
<dbReference type="SUPFAM" id="SSF52200">
    <property type="entry name" value="Toll/Interleukin receptor TIR domain"/>
    <property type="match status" value="1"/>
</dbReference>
<gene>
    <name evidence="10" type="ORF">RGQ29_029639</name>
</gene>
<dbReference type="PANTHER" id="PTHR11017">
    <property type="entry name" value="LEUCINE-RICH REPEAT-CONTAINING PROTEIN"/>
    <property type="match status" value="1"/>
</dbReference>
<dbReference type="Pfam" id="PF07725">
    <property type="entry name" value="LRR_3"/>
    <property type="match status" value="1"/>
</dbReference>
<dbReference type="GO" id="GO:0061809">
    <property type="term" value="F:NAD+ nucleosidase activity, cyclic ADP-ribose generating"/>
    <property type="evidence" value="ECO:0007669"/>
    <property type="project" value="UniProtKB-EC"/>
</dbReference>
<evidence type="ECO:0000259" key="9">
    <source>
        <dbReference type="PROSITE" id="PS50104"/>
    </source>
</evidence>
<proteinExistence type="predicted"/>
<evidence type="ECO:0000256" key="3">
    <source>
        <dbReference type="ARBA" id="ARBA00022737"/>
    </source>
</evidence>
<dbReference type="Pfam" id="PF20160">
    <property type="entry name" value="C-JID"/>
    <property type="match status" value="1"/>
</dbReference>
<dbReference type="Pfam" id="PF23282">
    <property type="entry name" value="WHD_ROQ1"/>
    <property type="match status" value="1"/>
</dbReference>
<comment type="catalytic activity">
    <reaction evidence="7">
        <text>NAD(+) + H2O = ADP-D-ribose + nicotinamide + H(+)</text>
        <dbReference type="Rhea" id="RHEA:16301"/>
        <dbReference type="ChEBI" id="CHEBI:15377"/>
        <dbReference type="ChEBI" id="CHEBI:15378"/>
        <dbReference type="ChEBI" id="CHEBI:17154"/>
        <dbReference type="ChEBI" id="CHEBI:57540"/>
        <dbReference type="ChEBI" id="CHEBI:57967"/>
        <dbReference type="EC" id="3.2.2.6"/>
    </reaction>
    <physiologicalReaction direction="left-to-right" evidence="7">
        <dbReference type="Rhea" id="RHEA:16302"/>
    </physiologicalReaction>
</comment>
<dbReference type="Pfam" id="PF01582">
    <property type="entry name" value="TIR"/>
    <property type="match status" value="1"/>
</dbReference>
<evidence type="ECO:0000313" key="11">
    <source>
        <dbReference type="Proteomes" id="UP001324115"/>
    </source>
</evidence>
<organism evidence="10 11">
    <name type="scientific">Quercus rubra</name>
    <name type="common">Northern red oak</name>
    <name type="synonym">Quercus borealis</name>
    <dbReference type="NCBI Taxonomy" id="3512"/>
    <lineage>
        <taxon>Eukaryota</taxon>
        <taxon>Viridiplantae</taxon>
        <taxon>Streptophyta</taxon>
        <taxon>Embryophyta</taxon>
        <taxon>Tracheophyta</taxon>
        <taxon>Spermatophyta</taxon>
        <taxon>Magnoliopsida</taxon>
        <taxon>eudicotyledons</taxon>
        <taxon>Gunneridae</taxon>
        <taxon>Pentapetalae</taxon>
        <taxon>rosids</taxon>
        <taxon>fabids</taxon>
        <taxon>Fagales</taxon>
        <taxon>Fagaceae</taxon>
        <taxon>Quercus</taxon>
    </lineage>
</organism>
<keyword evidence="2" id="KW-0433">Leucine-rich repeat</keyword>
<reference evidence="10 11" key="1">
    <citation type="journal article" date="2023" name="G3 (Bethesda)">
        <title>A haplotype-resolved chromosome-scale genome for Quercus rubra L. provides insights into the genetics of adaptive traits for red oak species.</title>
        <authorList>
            <person name="Kapoor B."/>
            <person name="Jenkins J."/>
            <person name="Schmutz J."/>
            <person name="Zhebentyayeva T."/>
            <person name="Kuelheim C."/>
            <person name="Coggeshall M."/>
            <person name="Heim C."/>
            <person name="Lasky J.R."/>
            <person name="Leites L."/>
            <person name="Islam-Faridi N."/>
            <person name="Romero-Severson J."/>
            <person name="DeLeo V.L."/>
            <person name="Lucas S.M."/>
            <person name="Lazic D."/>
            <person name="Gailing O."/>
            <person name="Carlson J."/>
            <person name="Staton M."/>
        </authorList>
    </citation>
    <scope>NUCLEOTIDE SEQUENCE [LARGE SCALE GENOMIC DNA]</scope>
    <source>
        <strain evidence="10">Pseudo-F2</strain>
    </source>
</reference>
<dbReference type="PRINTS" id="PR00364">
    <property type="entry name" value="DISEASERSIST"/>
</dbReference>
<dbReference type="InterPro" id="IPR011713">
    <property type="entry name" value="Leu-rich_rpt_3"/>
</dbReference>
<dbReference type="Proteomes" id="UP001324115">
    <property type="component" value="Unassembled WGS sequence"/>
</dbReference>
<evidence type="ECO:0000256" key="2">
    <source>
        <dbReference type="ARBA" id="ARBA00022614"/>
    </source>
</evidence>
<protein>
    <recommendedName>
        <fullName evidence="1">ADP-ribosyl cyclase/cyclic ADP-ribose hydrolase</fullName>
        <ecNumber evidence="1">3.2.2.6</ecNumber>
    </recommendedName>
</protein>
<dbReference type="Pfam" id="PF00931">
    <property type="entry name" value="NB-ARC"/>
    <property type="match status" value="1"/>
</dbReference>
<dbReference type="InterPro" id="IPR044974">
    <property type="entry name" value="Disease_R_plants"/>
</dbReference>
<keyword evidence="5" id="KW-0611">Plant defense</keyword>
<evidence type="ECO:0000256" key="1">
    <source>
        <dbReference type="ARBA" id="ARBA00011982"/>
    </source>
</evidence>
<dbReference type="InterPro" id="IPR042197">
    <property type="entry name" value="Apaf_helical"/>
</dbReference>
<keyword evidence="11" id="KW-1185">Reference proteome</keyword>
<dbReference type="SUPFAM" id="SSF52058">
    <property type="entry name" value="L domain-like"/>
    <property type="match status" value="2"/>
</dbReference>
<dbReference type="InterPro" id="IPR045344">
    <property type="entry name" value="C-JID"/>
</dbReference>
<dbReference type="PROSITE" id="PS50104">
    <property type="entry name" value="TIR"/>
    <property type="match status" value="1"/>
</dbReference>
<sequence>MDSKSPSFSSSIHKWKYDVFLSCRGEDTCKNFTDHLYTTLKQKGVNTFRDDKNLESEEPISHELLKAIKESLFAIVILSKNYATSTWCLDELVNITECKKEMGQIVWPIFYDVDPYEVRKQTGTYAQAFGEHEKRFKDNIDKVHTWRVALTEVANLFGFHLQDRNETEFIQDIVEEIFPKLSYKFPRSDTNDLVGIDSQVEELMSLLAIRLNDVRIIGVWGMGGIGKTTLARFVYHKIFNYFDGGSFITNIREESEKHGLLSLQQKLICEILMEKSMNIQDVDKGVLLIKHIMCHKRILLVLDDVNQLNQLEKLAGELNWFGPGSRVIITTRDESLLKRHNIFKIYEVKELNNDDALHLFWLKAFMSDHLANGYLKLSKQFVNYAKGLPLAIEVLGSFLFNRSKKEWESALNRLNEFPDQDVIKILQISFDGLHETEKEIFLHMACFFNMKEKYYVEKILGYLGLDPRIGLRVLIERSLLKEFKNKYKMHELLQTMGKSIVRKDHPQEPGQWSRLWIYKDIHNVLVKNSGTRANQGLVLELPKVEKLRKYEMRYWNLEAFSKMPNLKLLIIHGVQLLYGPKHLPNKLRLLDWSEYTSKSLPLDFQPDKLAELHLLHSKIERLWKGTKYLDKLKFITLNDSLNLIATPDFTGVPNLEKLIFNGCINLHEVHPSIMVLKRLTLLGLENCKSLRSLPGKFEMKSLEILILSGCSKIKRIPEFMENMECLSKLHLDGIAITKLPSSIEHLTNLASLHLRDCKNLVCLPSIICSFKSLKDINLAGCSKFDGLPEKLWNVESLEKLNVSGIALREPPSSVVTLENLKELSFRGCKGPPPKLWNKLFPFNLMPRRSQNPVSLLLPSLLGMCSLRSLDLRDCSLQTITNDIGNLSSISYLNLSENHFSCLPESIVQLSKLKTIYLSNCTGLRSLPQLPSTIYHITADGCTSLETFPDGVKPYDLTQTHLFFLNCFKLADNQGQSDMFLRMLLTVHEEICKQSLRFSCMATFDIFILGSEIPKWFSHQNVGDIVTAKVTHPYKDVNIQVPSCSSNMWIGITVCVDFSSPNSLLSDKGEFLVCRILTNKHKGSNFYVGYCPRLVQIKSCHLWMAYFPSQSFKNNDIGLSQIDENGFIQMELRFRWDLNQSLKVNKCGFRMVYEQDLEDIREMISAQSSNSICITPYEGLDVHNDFHNSTEGIKMKRSRDEYEGAGPSGEGSSNNVPHSKRIER</sequence>
<keyword evidence="3" id="KW-0677">Repeat</keyword>
<dbReference type="PANTHER" id="PTHR11017:SF559">
    <property type="entry name" value="DISEASE RESISTANCE PROTEIN CHL1"/>
    <property type="match status" value="1"/>
</dbReference>
<dbReference type="FunFam" id="3.40.50.10140:FF:000007">
    <property type="entry name" value="Disease resistance protein (TIR-NBS-LRR class)"/>
    <property type="match status" value="1"/>
</dbReference>
<dbReference type="InterPro" id="IPR001611">
    <property type="entry name" value="Leu-rich_rpt"/>
</dbReference>
<dbReference type="InterPro" id="IPR058192">
    <property type="entry name" value="WHD_ROQ1-like"/>
</dbReference>
<dbReference type="AlphaFoldDB" id="A0AAN7IG05"/>
<accession>A0AAN7IG05</accession>
<dbReference type="EC" id="3.2.2.6" evidence="1"/>